<reference evidence="1" key="2">
    <citation type="submission" date="2022-06" db="UniProtKB">
        <authorList>
            <consortium name="EnsemblMetazoa"/>
        </authorList>
    </citation>
    <scope>IDENTIFICATION</scope>
    <source>
        <strain evidence="1">DF5081</strain>
    </source>
</reference>
<name>A0A8R1I4W3_CAEJA</name>
<organism evidence="1 2">
    <name type="scientific">Caenorhabditis japonica</name>
    <dbReference type="NCBI Taxonomy" id="281687"/>
    <lineage>
        <taxon>Eukaryota</taxon>
        <taxon>Metazoa</taxon>
        <taxon>Ecdysozoa</taxon>
        <taxon>Nematoda</taxon>
        <taxon>Chromadorea</taxon>
        <taxon>Rhabditida</taxon>
        <taxon>Rhabditina</taxon>
        <taxon>Rhabditomorpha</taxon>
        <taxon>Rhabditoidea</taxon>
        <taxon>Rhabditidae</taxon>
        <taxon>Peloderinae</taxon>
        <taxon>Caenorhabditis</taxon>
    </lineage>
</organism>
<dbReference type="EnsemblMetazoa" id="CJA19408.1">
    <property type="protein sequence ID" value="CJA19408.1"/>
    <property type="gene ID" value="WBGene00138612"/>
</dbReference>
<sequence length="96" mass="11006">MELPAEYDSNSEDEEILAVVSIITRVAVKYQNNRNTATLEKKKCGVKQFKMEKIENFKSYCRWLNSLPDLFGKELFVPQLLINEIVVGLIKDGVPN</sequence>
<keyword evidence="2" id="KW-1185">Reference proteome</keyword>
<dbReference type="AlphaFoldDB" id="A0A8R1I4W3"/>
<evidence type="ECO:0000313" key="1">
    <source>
        <dbReference type="EnsemblMetazoa" id="CJA19408.1"/>
    </source>
</evidence>
<proteinExistence type="predicted"/>
<reference evidence="2" key="1">
    <citation type="submission" date="2010-08" db="EMBL/GenBank/DDBJ databases">
        <authorList>
            <consortium name="Caenorhabditis japonica Sequencing Consortium"/>
            <person name="Wilson R.K."/>
        </authorList>
    </citation>
    <scope>NUCLEOTIDE SEQUENCE [LARGE SCALE GENOMIC DNA]</scope>
    <source>
        <strain evidence="2">DF5081</strain>
    </source>
</reference>
<accession>A0A8R1I4W3</accession>
<evidence type="ECO:0000313" key="2">
    <source>
        <dbReference type="Proteomes" id="UP000005237"/>
    </source>
</evidence>
<protein>
    <submittedName>
        <fullName evidence="1">Uncharacterized protein</fullName>
    </submittedName>
</protein>
<dbReference type="Proteomes" id="UP000005237">
    <property type="component" value="Unassembled WGS sequence"/>
</dbReference>